<gene>
    <name evidence="1" type="ORF">BCR15_03955</name>
</gene>
<dbReference type="InterPro" id="IPR000843">
    <property type="entry name" value="HTH_LacI"/>
</dbReference>
<keyword evidence="2" id="KW-1185">Reference proteome</keyword>
<dbReference type="EMBL" id="MBQD01000021">
    <property type="protein sequence ID" value="OCL33802.1"/>
    <property type="molecule type" value="Genomic_DNA"/>
</dbReference>
<dbReference type="Pfam" id="PF00356">
    <property type="entry name" value="LacI"/>
    <property type="match status" value="1"/>
</dbReference>
<dbReference type="SUPFAM" id="SSF47413">
    <property type="entry name" value="lambda repressor-like DNA-binding domains"/>
    <property type="match status" value="1"/>
</dbReference>
<dbReference type="SUPFAM" id="SSF53822">
    <property type="entry name" value="Periplasmic binding protein-like I"/>
    <property type="match status" value="1"/>
</dbReference>
<reference evidence="2" key="1">
    <citation type="submission" date="2016-07" db="EMBL/GenBank/DDBJ databases">
        <authorList>
            <person name="Florea S."/>
            <person name="Webb J.S."/>
            <person name="Jaromczyk J."/>
            <person name="Schardl C.L."/>
        </authorList>
    </citation>
    <scope>NUCLEOTIDE SEQUENCE [LARGE SCALE GENOMIC DNA]</scope>
    <source>
        <strain evidence="2">IPBSL-7</strain>
    </source>
</reference>
<dbReference type="PANTHER" id="PTHR30146">
    <property type="entry name" value="LACI-RELATED TRANSCRIPTIONAL REPRESSOR"/>
    <property type="match status" value="1"/>
</dbReference>
<name>A0A1C0ALR1_9ACTN</name>
<dbReference type="PANTHER" id="PTHR30146:SF109">
    <property type="entry name" value="HTH-TYPE TRANSCRIPTIONAL REGULATOR GALS"/>
    <property type="match status" value="1"/>
</dbReference>
<dbReference type="GO" id="GO:0000976">
    <property type="term" value="F:transcription cis-regulatory region binding"/>
    <property type="evidence" value="ECO:0007669"/>
    <property type="project" value="TreeGrafter"/>
</dbReference>
<comment type="caution">
    <text evidence="1">The sequence shown here is derived from an EMBL/GenBank/DDBJ whole genome shotgun (WGS) entry which is preliminary data.</text>
</comment>
<dbReference type="Proteomes" id="UP000093501">
    <property type="component" value="Unassembled WGS sequence"/>
</dbReference>
<dbReference type="CDD" id="cd01392">
    <property type="entry name" value="HTH_LacI"/>
    <property type="match status" value="1"/>
</dbReference>
<accession>A0A1C0ALR1</accession>
<dbReference type="Gene3D" id="3.40.50.2300">
    <property type="match status" value="2"/>
</dbReference>
<dbReference type="CDD" id="cd06267">
    <property type="entry name" value="PBP1_LacI_sugar_binding-like"/>
    <property type="match status" value="1"/>
</dbReference>
<dbReference type="Gene3D" id="1.10.260.40">
    <property type="entry name" value="lambda repressor-like DNA-binding domains"/>
    <property type="match status" value="1"/>
</dbReference>
<dbReference type="AlphaFoldDB" id="A0A1C0ALR1"/>
<dbReference type="Pfam" id="PF00532">
    <property type="entry name" value="Peripla_BP_1"/>
    <property type="match status" value="1"/>
</dbReference>
<organism evidence="1 2">
    <name type="scientific">Tessaracoccus lapidicaptus</name>
    <dbReference type="NCBI Taxonomy" id="1427523"/>
    <lineage>
        <taxon>Bacteria</taxon>
        <taxon>Bacillati</taxon>
        <taxon>Actinomycetota</taxon>
        <taxon>Actinomycetes</taxon>
        <taxon>Propionibacteriales</taxon>
        <taxon>Propionibacteriaceae</taxon>
        <taxon>Tessaracoccus</taxon>
    </lineage>
</organism>
<dbReference type="RefSeq" id="WP_068751560.1">
    <property type="nucleotide sequence ID" value="NZ_LR214441.1"/>
</dbReference>
<evidence type="ECO:0000313" key="2">
    <source>
        <dbReference type="Proteomes" id="UP000093501"/>
    </source>
</evidence>
<dbReference type="PROSITE" id="PS50932">
    <property type="entry name" value="HTH_LACI_2"/>
    <property type="match status" value="1"/>
</dbReference>
<dbReference type="InterPro" id="IPR001761">
    <property type="entry name" value="Peripla_BP/Lac1_sug-bd_dom"/>
</dbReference>
<dbReference type="PROSITE" id="PS00356">
    <property type="entry name" value="HTH_LACI_1"/>
    <property type="match status" value="1"/>
</dbReference>
<proteinExistence type="predicted"/>
<protein>
    <submittedName>
        <fullName evidence="1">Uncharacterized protein</fullName>
    </submittedName>
</protein>
<dbReference type="GO" id="GO:0003700">
    <property type="term" value="F:DNA-binding transcription factor activity"/>
    <property type="evidence" value="ECO:0007669"/>
    <property type="project" value="TreeGrafter"/>
</dbReference>
<dbReference type="SMART" id="SM00354">
    <property type="entry name" value="HTH_LACI"/>
    <property type="match status" value="1"/>
</dbReference>
<evidence type="ECO:0000313" key="1">
    <source>
        <dbReference type="EMBL" id="OCL33802.1"/>
    </source>
</evidence>
<dbReference type="InterPro" id="IPR010982">
    <property type="entry name" value="Lambda_DNA-bd_dom_sf"/>
</dbReference>
<dbReference type="InterPro" id="IPR028082">
    <property type="entry name" value="Peripla_BP_I"/>
</dbReference>
<sequence>MRPRQGGPTLKDVAQLAKVSIKTASRVLNEDPNVAPATRASVTLAIETLGYVPDPAAQSLRAGRDRTVGVIVDSIGDVFFAQLVAEIEARLDEAGYRSLIASSNRDPVRERETVQRLIQRRCSGVILSPTTRDSLTGVRLDDVPLVFVDRIGDVPGAQSVVVNDFELAKLATRHLISHGHRRIALLSDVPQVETTRVRHEGYRAAMADAGIPVDGRLMRMDCPDASQVMHALTELLALDEPPTAIISTNSRLSLGLVPALHQFGRTDVAVISYGDFAMAESLSPAVTVIDHSPQAIGAAAVEALLERLKPGSPISAPQAVIFVPARLIPRGSGELAPSVTDPEWPSINKEEHVHRN</sequence>